<accession>A0A6C0B4T4</accession>
<reference evidence="3" key="1">
    <citation type="journal article" date="2020" name="Nature">
        <title>Giant virus diversity and host interactions through global metagenomics.</title>
        <authorList>
            <person name="Schulz F."/>
            <person name="Roux S."/>
            <person name="Paez-Espino D."/>
            <person name="Jungbluth S."/>
            <person name="Walsh D.A."/>
            <person name="Denef V.J."/>
            <person name="McMahon K.D."/>
            <person name="Konstantinidis K.T."/>
            <person name="Eloe-Fadrosh E.A."/>
            <person name="Kyrpides N.C."/>
            <person name="Woyke T."/>
        </authorList>
    </citation>
    <scope>NUCLEOTIDE SEQUENCE</scope>
    <source>
        <strain evidence="3">GVMAG-M-3300009684-20</strain>
    </source>
</reference>
<dbReference type="InterPro" id="IPR000909">
    <property type="entry name" value="PLipase_C_PInositol-sp_X_dom"/>
</dbReference>
<dbReference type="PROSITE" id="PS50008">
    <property type="entry name" value="PIPLC_Y_DOMAIN"/>
    <property type="match status" value="1"/>
</dbReference>
<keyword evidence="1" id="KW-0812">Transmembrane</keyword>
<dbReference type="GO" id="GO:0006629">
    <property type="term" value="P:lipid metabolic process"/>
    <property type="evidence" value="ECO:0007669"/>
    <property type="project" value="InterPro"/>
</dbReference>
<dbReference type="InterPro" id="IPR017946">
    <property type="entry name" value="PLC-like_Pdiesterase_TIM-brl"/>
</dbReference>
<protein>
    <recommendedName>
        <fullName evidence="2">PI-PLC Y-box domain-containing protein</fullName>
    </recommendedName>
</protein>
<dbReference type="SUPFAM" id="SSF51695">
    <property type="entry name" value="PLC-like phosphodiesterases"/>
    <property type="match status" value="1"/>
</dbReference>
<dbReference type="GO" id="GO:0035556">
    <property type="term" value="P:intracellular signal transduction"/>
    <property type="evidence" value="ECO:0007669"/>
    <property type="project" value="InterPro"/>
</dbReference>
<keyword evidence="1" id="KW-1133">Transmembrane helix</keyword>
<organism evidence="3">
    <name type="scientific">viral metagenome</name>
    <dbReference type="NCBI Taxonomy" id="1070528"/>
    <lineage>
        <taxon>unclassified sequences</taxon>
        <taxon>metagenomes</taxon>
        <taxon>organismal metagenomes</taxon>
    </lineage>
</organism>
<name>A0A6C0B4T4_9ZZZZ</name>
<dbReference type="Gene3D" id="3.20.20.190">
    <property type="entry name" value="Phosphatidylinositol (PI) phosphodiesterase"/>
    <property type="match status" value="1"/>
</dbReference>
<dbReference type="InterPro" id="IPR001711">
    <property type="entry name" value="PLipase_C_Pinositol-sp_Y"/>
</dbReference>
<evidence type="ECO:0000256" key="1">
    <source>
        <dbReference type="SAM" id="Phobius"/>
    </source>
</evidence>
<feature type="transmembrane region" description="Helical" evidence="1">
    <location>
        <begin position="6"/>
        <end position="30"/>
    </location>
</feature>
<dbReference type="Pfam" id="PF00387">
    <property type="entry name" value="PI-PLC-Y"/>
    <property type="match status" value="1"/>
</dbReference>
<dbReference type="AlphaFoldDB" id="A0A6C0B4T4"/>
<dbReference type="PROSITE" id="PS50007">
    <property type="entry name" value="PIPLC_X_DOMAIN"/>
    <property type="match status" value="1"/>
</dbReference>
<feature type="domain" description="PI-PLC Y-box" evidence="2">
    <location>
        <begin position="230"/>
        <end position="320"/>
    </location>
</feature>
<dbReference type="InterPro" id="IPR001192">
    <property type="entry name" value="PI-PLC_fam"/>
</dbReference>
<evidence type="ECO:0000313" key="3">
    <source>
        <dbReference type="EMBL" id="QHS87076.1"/>
    </source>
</evidence>
<proteinExistence type="predicted"/>
<dbReference type="SMART" id="SM00149">
    <property type="entry name" value="PLCYc"/>
    <property type="match status" value="1"/>
</dbReference>
<keyword evidence="1" id="KW-0472">Membrane</keyword>
<dbReference type="Pfam" id="PF00388">
    <property type="entry name" value="PI-PLC-X"/>
    <property type="match status" value="1"/>
</dbReference>
<dbReference type="PANTHER" id="PTHR10336">
    <property type="entry name" value="PHOSPHOINOSITIDE-SPECIFIC PHOSPHOLIPASE C FAMILY PROTEIN"/>
    <property type="match status" value="1"/>
</dbReference>
<sequence length="356" mass="39082">MDTTQLLWVVICIAFACLGLGLGVGAYVYLGNIPPPDSSLTNPLTVYADLTKAAPIGCPNKDVLCDYYMASSGYSLIPGKTINTYIVTDALTKVIKGGARLVEWDVYAVDGKPVVGVADSKTLKMTTYNTLSFEDCCVTIGNAAFNSSVTPGYKNPFVLSLVFHTADNAIVTQCADTLKMTIRKYMLSSEYSYQRKNLGVEPICNLMGKLIIVSGENIKGNGMDELVNMSWVSSQMRRMTYTQASQTFDHEELIEYNKRNITLVVPDMNTTAISNKNPEICFSYGCQWVAMCYGSLDNAMEVYTGAFSESSFGIKPDLLRYHPTTYKAPTAQSAAVSLQPKKIVSPMYDFTIKSNQ</sequence>
<dbReference type="GO" id="GO:0004435">
    <property type="term" value="F:phosphatidylinositol-4,5-bisphosphate phospholipase C activity"/>
    <property type="evidence" value="ECO:0007669"/>
    <property type="project" value="InterPro"/>
</dbReference>
<dbReference type="EMBL" id="MN739078">
    <property type="protein sequence ID" value="QHS87076.1"/>
    <property type="molecule type" value="Genomic_DNA"/>
</dbReference>
<evidence type="ECO:0000259" key="2">
    <source>
        <dbReference type="PROSITE" id="PS50008"/>
    </source>
</evidence>